<dbReference type="Proteomes" id="UP000250266">
    <property type="component" value="Unassembled WGS sequence"/>
</dbReference>
<dbReference type="InterPro" id="IPR052337">
    <property type="entry name" value="SAT4-like"/>
</dbReference>
<evidence type="ECO:0000256" key="5">
    <source>
        <dbReference type="ARBA" id="ARBA00038359"/>
    </source>
</evidence>
<sequence>MPARVTRQSLVGGLPPPAGVTPNFENPHSIAHWNILCQAICMPVITIFVIARIYAKTFLMKSVLAEDYMCLIAWVMSMIYSSLALMLHDSGGGVHQWDVPVEKVIRFAKQAYVAEIFYGPVAFCAKLAILLMFNRIFGAHVKFLWATRVLIAFMILYYIPGGLVKIFICTPIEHFWNPESDGNCLDENTIFLADCIVSIISDFSILVLPLPIIWGLKTNTRRKIGLSITFAAGGLACAASIMRLYGTVTFGDSLDKTYVLIPILLWSIAEVNIGIICGCLPILPILLRTFYCGFKKSLQGSSTPYYKLDRSKLQSWPERKATEESKVRVANKSAGFGESMPMETIQTRNDVEDAETTIWAGDRPGSESSVRRLENSGIVKTVSVDVNQGLATLPEALQRDAGRKL</sequence>
<feature type="transmembrane region" description="Helical" evidence="6">
    <location>
        <begin position="116"/>
        <end position="137"/>
    </location>
</feature>
<feature type="transmembrane region" description="Helical" evidence="6">
    <location>
        <begin position="258"/>
        <end position="287"/>
    </location>
</feature>
<organism evidence="8 9">
    <name type="scientific">Lepidopterella palustris CBS 459.81</name>
    <dbReference type="NCBI Taxonomy" id="1314670"/>
    <lineage>
        <taxon>Eukaryota</taxon>
        <taxon>Fungi</taxon>
        <taxon>Dikarya</taxon>
        <taxon>Ascomycota</taxon>
        <taxon>Pezizomycotina</taxon>
        <taxon>Dothideomycetes</taxon>
        <taxon>Pleosporomycetidae</taxon>
        <taxon>Mytilinidiales</taxon>
        <taxon>Argynnaceae</taxon>
        <taxon>Lepidopterella</taxon>
    </lineage>
</organism>
<dbReference type="Pfam" id="PF20684">
    <property type="entry name" value="Fung_rhodopsin"/>
    <property type="match status" value="1"/>
</dbReference>
<dbReference type="GO" id="GO:0016020">
    <property type="term" value="C:membrane"/>
    <property type="evidence" value="ECO:0007669"/>
    <property type="project" value="UniProtKB-SubCell"/>
</dbReference>
<keyword evidence="9" id="KW-1185">Reference proteome</keyword>
<evidence type="ECO:0000256" key="1">
    <source>
        <dbReference type="ARBA" id="ARBA00004141"/>
    </source>
</evidence>
<protein>
    <recommendedName>
        <fullName evidence="7">Rhodopsin domain-containing protein</fullName>
    </recommendedName>
</protein>
<dbReference type="PANTHER" id="PTHR33048">
    <property type="entry name" value="PTH11-LIKE INTEGRAL MEMBRANE PROTEIN (AFU_ORTHOLOGUE AFUA_5G11245)"/>
    <property type="match status" value="1"/>
</dbReference>
<evidence type="ECO:0000259" key="7">
    <source>
        <dbReference type="Pfam" id="PF20684"/>
    </source>
</evidence>
<evidence type="ECO:0000256" key="3">
    <source>
        <dbReference type="ARBA" id="ARBA00022989"/>
    </source>
</evidence>
<keyword evidence="4 6" id="KW-0472">Membrane</keyword>
<feature type="transmembrane region" description="Helical" evidence="6">
    <location>
        <begin position="224"/>
        <end position="246"/>
    </location>
</feature>
<dbReference type="AlphaFoldDB" id="A0A8E2E3N9"/>
<proteinExistence type="inferred from homology"/>
<keyword evidence="2 6" id="KW-0812">Transmembrane</keyword>
<evidence type="ECO:0000313" key="8">
    <source>
        <dbReference type="EMBL" id="OCK76707.1"/>
    </source>
</evidence>
<gene>
    <name evidence="8" type="ORF">K432DRAFT_407933</name>
</gene>
<dbReference type="PANTHER" id="PTHR33048:SF129">
    <property type="entry name" value="INTEGRAL MEMBRANE PROTEIN-RELATED"/>
    <property type="match status" value="1"/>
</dbReference>
<evidence type="ECO:0000256" key="4">
    <source>
        <dbReference type="ARBA" id="ARBA00023136"/>
    </source>
</evidence>
<comment type="similarity">
    <text evidence="5">Belongs to the SAT4 family.</text>
</comment>
<feature type="domain" description="Rhodopsin" evidence="7">
    <location>
        <begin position="51"/>
        <end position="288"/>
    </location>
</feature>
<feature type="transmembrane region" description="Helical" evidence="6">
    <location>
        <begin position="30"/>
        <end position="55"/>
    </location>
</feature>
<evidence type="ECO:0000313" key="9">
    <source>
        <dbReference type="Proteomes" id="UP000250266"/>
    </source>
</evidence>
<accession>A0A8E2E3N9</accession>
<evidence type="ECO:0000256" key="6">
    <source>
        <dbReference type="SAM" id="Phobius"/>
    </source>
</evidence>
<feature type="transmembrane region" description="Helical" evidence="6">
    <location>
        <begin position="188"/>
        <end position="212"/>
    </location>
</feature>
<dbReference type="OrthoDB" id="444631at2759"/>
<keyword evidence="3 6" id="KW-1133">Transmembrane helix</keyword>
<name>A0A8E2E3N9_9PEZI</name>
<feature type="transmembrane region" description="Helical" evidence="6">
    <location>
        <begin position="149"/>
        <end position="168"/>
    </location>
</feature>
<evidence type="ECO:0000256" key="2">
    <source>
        <dbReference type="ARBA" id="ARBA00022692"/>
    </source>
</evidence>
<comment type="subcellular location">
    <subcellularLocation>
        <location evidence="1">Membrane</location>
        <topology evidence="1">Multi-pass membrane protein</topology>
    </subcellularLocation>
</comment>
<dbReference type="EMBL" id="KV745187">
    <property type="protein sequence ID" value="OCK76707.1"/>
    <property type="molecule type" value="Genomic_DNA"/>
</dbReference>
<dbReference type="InterPro" id="IPR049326">
    <property type="entry name" value="Rhodopsin_dom_fungi"/>
</dbReference>
<feature type="transmembrane region" description="Helical" evidence="6">
    <location>
        <begin position="67"/>
        <end position="87"/>
    </location>
</feature>
<reference evidence="8 9" key="1">
    <citation type="journal article" date="2016" name="Nat. Commun.">
        <title>Ectomycorrhizal ecology is imprinted in the genome of the dominant symbiotic fungus Cenococcum geophilum.</title>
        <authorList>
            <consortium name="DOE Joint Genome Institute"/>
            <person name="Peter M."/>
            <person name="Kohler A."/>
            <person name="Ohm R.A."/>
            <person name="Kuo A."/>
            <person name="Krutzmann J."/>
            <person name="Morin E."/>
            <person name="Arend M."/>
            <person name="Barry K.W."/>
            <person name="Binder M."/>
            <person name="Choi C."/>
            <person name="Clum A."/>
            <person name="Copeland A."/>
            <person name="Grisel N."/>
            <person name="Haridas S."/>
            <person name="Kipfer T."/>
            <person name="LaButti K."/>
            <person name="Lindquist E."/>
            <person name="Lipzen A."/>
            <person name="Maire R."/>
            <person name="Meier B."/>
            <person name="Mihaltcheva S."/>
            <person name="Molinier V."/>
            <person name="Murat C."/>
            <person name="Poggeler S."/>
            <person name="Quandt C.A."/>
            <person name="Sperisen C."/>
            <person name="Tritt A."/>
            <person name="Tisserant E."/>
            <person name="Crous P.W."/>
            <person name="Henrissat B."/>
            <person name="Nehls U."/>
            <person name="Egli S."/>
            <person name="Spatafora J.W."/>
            <person name="Grigoriev I.V."/>
            <person name="Martin F.M."/>
        </authorList>
    </citation>
    <scope>NUCLEOTIDE SEQUENCE [LARGE SCALE GENOMIC DNA]</scope>
    <source>
        <strain evidence="8 9">CBS 459.81</strain>
    </source>
</reference>